<dbReference type="AlphaFoldDB" id="A0A930VMM3"/>
<keyword evidence="1" id="KW-0418">Kinase</keyword>
<organism evidence="1 2">
    <name type="scientific">Nocardioides agariphilus</name>
    <dbReference type="NCBI Taxonomy" id="433664"/>
    <lineage>
        <taxon>Bacteria</taxon>
        <taxon>Bacillati</taxon>
        <taxon>Actinomycetota</taxon>
        <taxon>Actinomycetes</taxon>
        <taxon>Propionibacteriales</taxon>
        <taxon>Nocardioidaceae</taxon>
        <taxon>Nocardioides</taxon>
    </lineage>
</organism>
<reference evidence="1" key="1">
    <citation type="submission" date="2020-11" db="EMBL/GenBank/DDBJ databases">
        <title>Nocardioides cynanchi sp. nov., isolated from soil of rhizosphere of Cynanchum wilfordii.</title>
        <authorList>
            <person name="Lee J.-S."/>
            <person name="Suh M.K."/>
            <person name="Kim J.-S."/>
        </authorList>
    </citation>
    <scope>NUCLEOTIDE SEQUENCE</scope>
    <source>
        <strain evidence="1">KCTC 19276</strain>
    </source>
</reference>
<dbReference type="InterPro" id="IPR027417">
    <property type="entry name" value="P-loop_NTPase"/>
</dbReference>
<proteinExistence type="predicted"/>
<dbReference type="RefSeq" id="WP_194697602.1">
    <property type="nucleotide sequence ID" value="NZ_JADKPO010000025.1"/>
</dbReference>
<evidence type="ECO:0000313" key="1">
    <source>
        <dbReference type="EMBL" id="MBF4769457.1"/>
    </source>
</evidence>
<comment type="caution">
    <text evidence="1">The sequence shown here is derived from an EMBL/GenBank/DDBJ whole genome shotgun (WGS) entry which is preliminary data.</text>
</comment>
<evidence type="ECO:0000313" key="2">
    <source>
        <dbReference type="Proteomes" id="UP000660668"/>
    </source>
</evidence>
<accession>A0A930VMM3</accession>
<dbReference type="EMBL" id="JADKPO010000025">
    <property type="protein sequence ID" value="MBF4769457.1"/>
    <property type="molecule type" value="Genomic_DNA"/>
</dbReference>
<sequence length="251" mass="28082">MTPERRAVLGRVADALPDLDRPLLVVIDGGDGAGKTWFADELADVLRQRRRVAVRASMDDFHHPRAHRHEQGRTGETVWARSFDYRALRRELLDPWGRGPGASYRCRFHDLTSDAYVEAEAEAVPDRGVLVVDGVFAQREELRECWDVVVWLEVPDEERVRRVAARGGFSAQVDDPEQQRYLDAQALYRAVADPVRSADLVIDNADVDSPTVAGVVAVPPGWHRTPHGLRRVITTDSATAERINRLLGPPS</sequence>
<keyword evidence="1" id="KW-0808">Transferase</keyword>
<dbReference type="Proteomes" id="UP000660668">
    <property type="component" value="Unassembled WGS sequence"/>
</dbReference>
<name>A0A930VMM3_9ACTN</name>
<dbReference type="SUPFAM" id="SSF52540">
    <property type="entry name" value="P-loop containing nucleoside triphosphate hydrolases"/>
    <property type="match status" value="1"/>
</dbReference>
<keyword evidence="2" id="KW-1185">Reference proteome</keyword>
<dbReference type="GO" id="GO:0016301">
    <property type="term" value="F:kinase activity"/>
    <property type="evidence" value="ECO:0007669"/>
    <property type="project" value="UniProtKB-KW"/>
</dbReference>
<dbReference type="Gene3D" id="3.40.50.300">
    <property type="entry name" value="P-loop containing nucleotide triphosphate hydrolases"/>
    <property type="match status" value="1"/>
</dbReference>
<gene>
    <name evidence="1" type="ORF">ISU10_16940</name>
</gene>
<protein>
    <submittedName>
        <fullName evidence="1">Uridine kinase</fullName>
    </submittedName>
</protein>